<keyword evidence="1" id="KW-0677">Repeat</keyword>
<dbReference type="GO" id="GO:0016460">
    <property type="term" value="C:myosin II complex"/>
    <property type="evidence" value="ECO:0007669"/>
    <property type="project" value="TreeGrafter"/>
</dbReference>
<dbReference type="CDD" id="cd00051">
    <property type="entry name" value="EFh"/>
    <property type="match status" value="1"/>
</dbReference>
<evidence type="ECO:0000313" key="5">
    <source>
        <dbReference type="Proteomes" id="UP000663852"/>
    </source>
</evidence>
<accession>A0A813Q484</accession>
<dbReference type="PROSITE" id="PS00018">
    <property type="entry name" value="EF_HAND_1"/>
    <property type="match status" value="1"/>
</dbReference>
<proteinExistence type="predicted"/>
<keyword evidence="2" id="KW-0106">Calcium</keyword>
<feature type="domain" description="EF-hand" evidence="3">
    <location>
        <begin position="286"/>
        <end position="313"/>
    </location>
</feature>
<dbReference type="PANTHER" id="PTHR23048">
    <property type="entry name" value="MYOSIN LIGHT CHAIN 1, 3"/>
    <property type="match status" value="1"/>
</dbReference>
<sequence length="375" mass="44000">MNRHISSAMFISEIPVRCMQNGEKSIKWINNLTCHTTARDIIISLLPACDWRNYSLYVHIDQKKHVLKDSTRIYKVVEKINRRKASGRLLFEIVCNKRVRFADEIITRTVRQGQSILLEQLKENVEKHLIRQTNTKRSSLKVINKNVPHSSSESGISSISSTDDLYMWTKPVLETLKMNSMENLIHLPICENVIRRYGKYTKKVNGELVKVIYDWFERENSEQDKYHGHQYKLGLTKQQYDQMKTLVLPMGSLGSDLTFDQFCDILIPVITGGESAQHDDYSIWLAFRSFDKNGDHYIQTDELETLMRIIGKSISRERIRSLIDKVDWDYNGKLDYNEFREFIVRGYARELLMMDITREIVYSHDQMKVPTKDTT</sequence>
<dbReference type="PROSITE" id="PS50222">
    <property type="entry name" value="EF_HAND_2"/>
    <property type="match status" value="2"/>
</dbReference>
<dbReference type="Proteomes" id="UP000663852">
    <property type="component" value="Unassembled WGS sequence"/>
</dbReference>
<dbReference type="InterPro" id="IPR018247">
    <property type="entry name" value="EF_Hand_1_Ca_BS"/>
</dbReference>
<dbReference type="SUPFAM" id="SSF47473">
    <property type="entry name" value="EF-hand"/>
    <property type="match status" value="1"/>
</dbReference>
<dbReference type="SMART" id="SM00054">
    <property type="entry name" value="EFh"/>
    <property type="match status" value="2"/>
</dbReference>
<dbReference type="PANTHER" id="PTHR23048:SF0">
    <property type="entry name" value="CALMODULIN LIKE 3"/>
    <property type="match status" value="1"/>
</dbReference>
<dbReference type="EMBL" id="CAJNOJ010000007">
    <property type="protein sequence ID" value="CAF0761797.1"/>
    <property type="molecule type" value="Genomic_DNA"/>
</dbReference>
<dbReference type="AlphaFoldDB" id="A0A813Q484"/>
<dbReference type="Gene3D" id="3.10.20.90">
    <property type="entry name" value="Phosphatidylinositol 3-kinase Catalytic Subunit, Chain A, domain 1"/>
    <property type="match status" value="1"/>
</dbReference>
<dbReference type="GO" id="GO:0005509">
    <property type="term" value="F:calcium ion binding"/>
    <property type="evidence" value="ECO:0007669"/>
    <property type="project" value="InterPro"/>
</dbReference>
<dbReference type="InterPro" id="IPR050230">
    <property type="entry name" value="CALM/Myosin/TropC-like"/>
</dbReference>
<organism evidence="4 5">
    <name type="scientific">Adineta ricciae</name>
    <name type="common">Rotifer</name>
    <dbReference type="NCBI Taxonomy" id="249248"/>
    <lineage>
        <taxon>Eukaryota</taxon>
        <taxon>Metazoa</taxon>
        <taxon>Spiralia</taxon>
        <taxon>Gnathifera</taxon>
        <taxon>Rotifera</taxon>
        <taxon>Eurotatoria</taxon>
        <taxon>Bdelloidea</taxon>
        <taxon>Adinetida</taxon>
        <taxon>Adinetidae</taxon>
        <taxon>Adineta</taxon>
    </lineage>
</organism>
<gene>
    <name evidence="4" type="ORF">EDS130_LOCUS2846</name>
</gene>
<reference evidence="4" key="1">
    <citation type="submission" date="2021-02" db="EMBL/GenBank/DDBJ databases">
        <authorList>
            <person name="Nowell W R."/>
        </authorList>
    </citation>
    <scope>NUCLEOTIDE SEQUENCE</scope>
</reference>
<dbReference type="Pfam" id="PF13499">
    <property type="entry name" value="EF-hand_7"/>
    <property type="match status" value="1"/>
</dbReference>
<name>A0A813Q484_ADIRI</name>
<protein>
    <recommendedName>
        <fullName evidence="3">EF-hand domain-containing protein</fullName>
    </recommendedName>
</protein>
<evidence type="ECO:0000313" key="4">
    <source>
        <dbReference type="EMBL" id="CAF0761797.1"/>
    </source>
</evidence>
<feature type="domain" description="EF-hand" evidence="3">
    <location>
        <begin position="314"/>
        <end position="349"/>
    </location>
</feature>
<evidence type="ECO:0000259" key="3">
    <source>
        <dbReference type="PROSITE" id="PS50222"/>
    </source>
</evidence>
<dbReference type="InterPro" id="IPR002048">
    <property type="entry name" value="EF_hand_dom"/>
</dbReference>
<dbReference type="OrthoDB" id="26525at2759"/>
<evidence type="ECO:0000256" key="1">
    <source>
        <dbReference type="ARBA" id="ARBA00022737"/>
    </source>
</evidence>
<evidence type="ECO:0000256" key="2">
    <source>
        <dbReference type="ARBA" id="ARBA00022837"/>
    </source>
</evidence>
<dbReference type="Gene3D" id="1.10.238.10">
    <property type="entry name" value="EF-hand"/>
    <property type="match status" value="1"/>
</dbReference>
<dbReference type="InterPro" id="IPR011992">
    <property type="entry name" value="EF-hand-dom_pair"/>
</dbReference>
<comment type="caution">
    <text evidence="4">The sequence shown here is derived from an EMBL/GenBank/DDBJ whole genome shotgun (WGS) entry which is preliminary data.</text>
</comment>